<dbReference type="FunFam" id="2.20.25.30:FF:000002">
    <property type="entry name" value="60S ribosomal protein L37a"/>
    <property type="match status" value="1"/>
</dbReference>
<sequence length="555" mass="63439">MESIDEEGNLLVKNLDTGERTSIKDIEKAFDPLYSQLSKNWDRQLTGSETSESEEEEERRLPTKEQSEDYRNLNRVAGYVKVFTRGRPNRELTNLFLIQSIQAHNGPIWCVKLSKTGSYLASAGEDNVIRVWKLSSENSDFELNSKEDIEMTQRIEKNDDIVPKARDITINSLYRKEYIKPRPFREYKGHHRDILSLDWSQNDFLLSASIDKTVKLWHISVDTCLRSFQHADFVTCACFHPQDERVFLSGSLDDKLRLWNAIDKTVLSWTETPDVITACAISEDGKQALVGSYRGQCKVYYLKNEKGDWCIQYITQFDVRSRRGKNSRGSKISGICFSPNGEEFLISSNDSRMRCYRLDDFSRSCKYIGHHNQSSQIYGTFHKNGSFVISGSEDKAVYIWRSLEQGSTTNGGRSKSERLDCEYFMQDSNVTCAIFGPTRNRTHDSTKESVIFQFHSASSYLGSMGKRTRKVGIVGKYGTRYGSSIRKQIKKIEIAQHAKYTCAFCGKDSIKRKAVGIWCCRSCKRSIAGGAWSLSTQAAATVRSTIRRLREMTES</sequence>
<dbReference type="PANTHER" id="PTHR14221:SF0">
    <property type="entry name" value="WD REPEAT-CONTAINING PROTEIN 44"/>
    <property type="match status" value="1"/>
</dbReference>
<dbReference type="RefSeq" id="XP_005705840.1">
    <property type="nucleotide sequence ID" value="XM_005705783.1"/>
</dbReference>
<feature type="repeat" description="WD" evidence="7">
    <location>
        <begin position="381"/>
        <end position="400"/>
    </location>
</feature>
<dbReference type="eggNOG" id="KOG0402">
    <property type="taxonomic scope" value="Eukaryota"/>
</dbReference>
<dbReference type="InterPro" id="IPR011332">
    <property type="entry name" value="Ribosomal_zn-bd"/>
</dbReference>
<dbReference type="KEGG" id="gsl:Gasu_33260"/>
<dbReference type="Gene3D" id="2.20.25.30">
    <property type="match status" value="1"/>
</dbReference>
<reference evidence="10" key="1">
    <citation type="journal article" date="2013" name="Science">
        <title>Gene transfer from bacteria and archaea facilitated evolution of an extremophilic eukaryote.</title>
        <authorList>
            <person name="Schonknecht G."/>
            <person name="Chen W.H."/>
            <person name="Ternes C.M."/>
            <person name="Barbier G.G."/>
            <person name="Shrestha R.P."/>
            <person name="Stanke M."/>
            <person name="Brautigam A."/>
            <person name="Baker B.J."/>
            <person name="Banfield J.F."/>
            <person name="Garavito R.M."/>
            <person name="Carr K."/>
            <person name="Wilkerson C."/>
            <person name="Rensing S.A."/>
            <person name="Gagneul D."/>
            <person name="Dickenson N.E."/>
            <person name="Oesterhelt C."/>
            <person name="Lercher M.J."/>
            <person name="Weber A.P."/>
        </authorList>
    </citation>
    <scope>NUCLEOTIDE SEQUENCE [LARGE SCALE GENOMIC DNA]</scope>
    <source>
        <strain evidence="10">074W</strain>
    </source>
</reference>
<dbReference type="NCBIfam" id="TIGR00280">
    <property type="entry name" value="eL43_euk_arch"/>
    <property type="match status" value="1"/>
</dbReference>
<dbReference type="PROSITE" id="PS50294">
    <property type="entry name" value="WD_REPEATS_REGION"/>
    <property type="match status" value="2"/>
</dbReference>
<dbReference type="OMA" id="NICEVYL"/>
<dbReference type="GO" id="GO:0006412">
    <property type="term" value="P:translation"/>
    <property type="evidence" value="ECO:0007669"/>
    <property type="project" value="InterPro"/>
</dbReference>
<keyword evidence="6" id="KW-0687">Ribonucleoprotein</keyword>
<keyword evidence="5" id="KW-0689">Ribosomal protein</keyword>
<dbReference type="GeneID" id="17088126"/>
<organism evidence="9 10">
    <name type="scientific">Galdieria sulphuraria</name>
    <name type="common">Red alga</name>
    <dbReference type="NCBI Taxonomy" id="130081"/>
    <lineage>
        <taxon>Eukaryota</taxon>
        <taxon>Rhodophyta</taxon>
        <taxon>Bangiophyceae</taxon>
        <taxon>Galdieriales</taxon>
        <taxon>Galdieriaceae</taxon>
        <taxon>Galdieria</taxon>
    </lineage>
</organism>
<evidence type="ECO:0000256" key="4">
    <source>
        <dbReference type="ARBA" id="ARBA00022833"/>
    </source>
</evidence>
<evidence type="ECO:0000256" key="3">
    <source>
        <dbReference type="ARBA" id="ARBA00022737"/>
    </source>
</evidence>
<dbReference type="Gene3D" id="2.130.10.10">
    <property type="entry name" value="YVTN repeat-like/Quinoprotein amine dehydrogenase"/>
    <property type="match status" value="1"/>
</dbReference>
<dbReference type="CDD" id="cd00200">
    <property type="entry name" value="WD40"/>
    <property type="match status" value="1"/>
</dbReference>
<proteinExistence type="inferred from homology"/>
<dbReference type="eggNOG" id="KOG0283">
    <property type="taxonomic scope" value="Eukaryota"/>
</dbReference>
<evidence type="ECO:0000256" key="1">
    <source>
        <dbReference type="ARBA" id="ARBA00008672"/>
    </source>
</evidence>
<dbReference type="InterPro" id="IPR011331">
    <property type="entry name" value="Ribosomal_eL37/eL43"/>
</dbReference>
<dbReference type="PRINTS" id="PR00320">
    <property type="entry name" value="GPROTEINBRPT"/>
</dbReference>
<dbReference type="InterPro" id="IPR011048">
    <property type="entry name" value="Haem_d1_sf"/>
</dbReference>
<comment type="similarity">
    <text evidence="1">Belongs to the eukaryotic ribosomal protein eL43 family.</text>
</comment>
<evidence type="ECO:0000256" key="2">
    <source>
        <dbReference type="ARBA" id="ARBA00022574"/>
    </source>
</evidence>
<name>M2WZ21_GALSU</name>
<feature type="region of interest" description="Disordered" evidence="8">
    <location>
        <begin position="44"/>
        <end position="67"/>
    </location>
</feature>
<dbReference type="Pfam" id="PF01780">
    <property type="entry name" value="Ribosomal_L37ae"/>
    <property type="match status" value="1"/>
</dbReference>
<evidence type="ECO:0000256" key="7">
    <source>
        <dbReference type="PROSITE-ProRule" id="PRU00221"/>
    </source>
</evidence>
<dbReference type="EMBL" id="KB454510">
    <property type="protein sequence ID" value="EME29320.1"/>
    <property type="molecule type" value="Genomic_DNA"/>
</dbReference>
<dbReference type="AlphaFoldDB" id="M2WZ21"/>
<dbReference type="GO" id="GO:1990904">
    <property type="term" value="C:ribonucleoprotein complex"/>
    <property type="evidence" value="ECO:0007669"/>
    <property type="project" value="UniProtKB-KW"/>
</dbReference>
<keyword evidence="3" id="KW-0677">Repeat</keyword>
<evidence type="ECO:0008006" key="11">
    <source>
        <dbReference type="Google" id="ProtNLM"/>
    </source>
</evidence>
<dbReference type="InterPro" id="IPR015943">
    <property type="entry name" value="WD40/YVTN_repeat-like_dom_sf"/>
</dbReference>
<keyword evidence="4" id="KW-0862">Zinc</keyword>
<dbReference type="SUPFAM" id="SSF50978">
    <property type="entry name" value="WD40 repeat-like"/>
    <property type="match status" value="1"/>
</dbReference>
<dbReference type="InterPro" id="IPR036322">
    <property type="entry name" value="WD40_repeat_dom_sf"/>
</dbReference>
<keyword evidence="2 7" id="KW-0853">WD repeat</keyword>
<dbReference type="SUPFAM" id="SSF57829">
    <property type="entry name" value="Zn-binding ribosomal proteins"/>
    <property type="match status" value="1"/>
</dbReference>
<dbReference type="HAMAP" id="MF_00327">
    <property type="entry name" value="Ribosomal_eL43"/>
    <property type="match status" value="1"/>
</dbReference>
<dbReference type="InterPro" id="IPR040324">
    <property type="entry name" value="WDR44/Dgr2"/>
</dbReference>
<keyword evidence="10" id="KW-1185">Reference proteome</keyword>
<protein>
    <recommendedName>
        <fullName evidence="11">Transducin family protein / WD-40 repeat family protein</fullName>
    </recommendedName>
</protein>
<dbReference type="OrthoDB" id="10258345at2759"/>
<dbReference type="InterPro" id="IPR020472">
    <property type="entry name" value="WD40_PAC1"/>
</dbReference>
<evidence type="ECO:0000313" key="9">
    <source>
        <dbReference type="EMBL" id="EME29320.1"/>
    </source>
</evidence>
<dbReference type="GO" id="GO:0003735">
    <property type="term" value="F:structural constituent of ribosome"/>
    <property type="evidence" value="ECO:0007669"/>
    <property type="project" value="InterPro"/>
</dbReference>
<dbReference type="Gramene" id="EME29320">
    <property type="protein sequence ID" value="EME29320"/>
    <property type="gene ID" value="Gasu_33260"/>
</dbReference>
<dbReference type="Pfam" id="PF00400">
    <property type="entry name" value="WD40"/>
    <property type="match status" value="4"/>
</dbReference>
<feature type="repeat" description="WD" evidence="7">
    <location>
        <begin position="101"/>
        <end position="142"/>
    </location>
</feature>
<evidence type="ECO:0000256" key="5">
    <source>
        <dbReference type="ARBA" id="ARBA00022980"/>
    </source>
</evidence>
<dbReference type="SMART" id="SM00320">
    <property type="entry name" value="WD40"/>
    <property type="match status" value="6"/>
</dbReference>
<gene>
    <name evidence="9" type="ORF">Gasu_33260</name>
</gene>
<dbReference type="Proteomes" id="UP000030680">
    <property type="component" value="Unassembled WGS sequence"/>
</dbReference>
<dbReference type="PANTHER" id="PTHR14221">
    <property type="entry name" value="WD REPEAT DOMAIN 44"/>
    <property type="match status" value="1"/>
</dbReference>
<feature type="compositionally biased region" description="Basic and acidic residues" evidence="8">
    <location>
        <begin position="58"/>
        <end position="67"/>
    </location>
</feature>
<accession>M2WZ21</accession>
<feature type="repeat" description="WD" evidence="7">
    <location>
        <begin position="227"/>
        <end position="260"/>
    </location>
</feature>
<dbReference type="PROSITE" id="PS50082">
    <property type="entry name" value="WD_REPEATS_2"/>
    <property type="match status" value="4"/>
</dbReference>
<feature type="repeat" description="WD" evidence="7">
    <location>
        <begin position="187"/>
        <end position="227"/>
    </location>
</feature>
<evidence type="ECO:0000313" key="10">
    <source>
        <dbReference type="Proteomes" id="UP000030680"/>
    </source>
</evidence>
<dbReference type="InterPro" id="IPR002674">
    <property type="entry name" value="Ribosomal_eL43"/>
</dbReference>
<evidence type="ECO:0000256" key="6">
    <source>
        <dbReference type="ARBA" id="ARBA00023274"/>
    </source>
</evidence>
<evidence type="ECO:0000256" key="8">
    <source>
        <dbReference type="SAM" id="MobiDB-lite"/>
    </source>
</evidence>
<dbReference type="InterPro" id="IPR001680">
    <property type="entry name" value="WD40_rpt"/>
</dbReference>
<dbReference type="SUPFAM" id="SSF51004">
    <property type="entry name" value="C-terminal (heme d1) domain of cytochrome cd1-nitrite reductase"/>
    <property type="match status" value="1"/>
</dbReference>
<dbReference type="GO" id="GO:0005840">
    <property type="term" value="C:ribosome"/>
    <property type="evidence" value="ECO:0007669"/>
    <property type="project" value="UniProtKB-KW"/>
</dbReference>